<feature type="transmembrane region" description="Helical" evidence="7">
    <location>
        <begin position="116"/>
        <end position="136"/>
    </location>
</feature>
<reference evidence="9 10" key="1">
    <citation type="submission" date="2016-10" db="EMBL/GenBank/DDBJ databases">
        <authorList>
            <person name="de Groot N.N."/>
        </authorList>
    </citation>
    <scope>NUCLEOTIDE SEQUENCE [LARGE SCALE GENOMIC DNA]</scope>
    <source>
        <strain evidence="9 10">B25</strain>
    </source>
</reference>
<protein>
    <submittedName>
        <fullName evidence="9">Carbohydrate ABC transporter membrane protein 2, CUT1 family</fullName>
    </submittedName>
</protein>
<dbReference type="Gene3D" id="1.10.3720.10">
    <property type="entry name" value="MetI-like"/>
    <property type="match status" value="1"/>
</dbReference>
<keyword evidence="4 7" id="KW-0812">Transmembrane</keyword>
<dbReference type="Proteomes" id="UP000182360">
    <property type="component" value="Unassembled WGS sequence"/>
</dbReference>
<evidence type="ECO:0000259" key="8">
    <source>
        <dbReference type="PROSITE" id="PS50928"/>
    </source>
</evidence>
<proteinExistence type="inferred from homology"/>
<dbReference type="InterPro" id="IPR035906">
    <property type="entry name" value="MetI-like_sf"/>
</dbReference>
<feature type="transmembrane region" description="Helical" evidence="7">
    <location>
        <begin position="148"/>
        <end position="168"/>
    </location>
</feature>
<evidence type="ECO:0000256" key="1">
    <source>
        <dbReference type="ARBA" id="ARBA00004651"/>
    </source>
</evidence>
<organism evidence="9 10">
    <name type="scientific">Treponema bryantii</name>
    <dbReference type="NCBI Taxonomy" id="163"/>
    <lineage>
        <taxon>Bacteria</taxon>
        <taxon>Pseudomonadati</taxon>
        <taxon>Spirochaetota</taxon>
        <taxon>Spirochaetia</taxon>
        <taxon>Spirochaetales</taxon>
        <taxon>Treponemataceae</taxon>
        <taxon>Treponema</taxon>
    </lineage>
</organism>
<feature type="transmembrane region" description="Helical" evidence="7">
    <location>
        <begin position="189"/>
        <end position="214"/>
    </location>
</feature>
<evidence type="ECO:0000256" key="7">
    <source>
        <dbReference type="RuleBase" id="RU363032"/>
    </source>
</evidence>
<evidence type="ECO:0000313" key="10">
    <source>
        <dbReference type="Proteomes" id="UP000182360"/>
    </source>
</evidence>
<feature type="transmembrane region" description="Helical" evidence="7">
    <location>
        <begin position="20"/>
        <end position="42"/>
    </location>
</feature>
<evidence type="ECO:0000256" key="2">
    <source>
        <dbReference type="ARBA" id="ARBA00022448"/>
    </source>
</evidence>
<feature type="transmembrane region" description="Helical" evidence="7">
    <location>
        <begin position="85"/>
        <end position="104"/>
    </location>
</feature>
<dbReference type="PANTHER" id="PTHR43744:SF9">
    <property type="entry name" value="POLYGALACTURONAN_RHAMNOGALACTURONAN TRANSPORT SYSTEM PERMEASE PROTEIN YTCP"/>
    <property type="match status" value="1"/>
</dbReference>
<feature type="domain" description="ABC transmembrane type-1" evidence="8">
    <location>
        <begin position="81"/>
        <end position="282"/>
    </location>
</feature>
<dbReference type="GO" id="GO:0055085">
    <property type="term" value="P:transmembrane transport"/>
    <property type="evidence" value="ECO:0007669"/>
    <property type="project" value="InterPro"/>
</dbReference>
<gene>
    <name evidence="9" type="ORF">SAMN04487977_10154</name>
</gene>
<feature type="transmembrane region" description="Helical" evidence="7">
    <location>
        <begin position="259"/>
        <end position="282"/>
    </location>
</feature>
<evidence type="ECO:0000256" key="3">
    <source>
        <dbReference type="ARBA" id="ARBA00022475"/>
    </source>
</evidence>
<keyword evidence="10" id="KW-1185">Reference proteome</keyword>
<dbReference type="EMBL" id="FOFU01000001">
    <property type="protein sequence ID" value="SEP66539.1"/>
    <property type="molecule type" value="Genomic_DNA"/>
</dbReference>
<dbReference type="AlphaFoldDB" id="A0A1H8ZPW2"/>
<dbReference type="PANTHER" id="PTHR43744">
    <property type="entry name" value="ABC TRANSPORTER PERMEASE PROTEIN MG189-RELATED-RELATED"/>
    <property type="match status" value="1"/>
</dbReference>
<name>A0A1H8ZPW2_9SPIR</name>
<evidence type="ECO:0000313" key="9">
    <source>
        <dbReference type="EMBL" id="SEP66539.1"/>
    </source>
</evidence>
<accession>A0A1H8ZPW2</accession>
<evidence type="ECO:0000256" key="5">
    <source>
        <dbReference type="ARBA" id="ARBA00022989"/>
    </source>
</evidence>
<keyword evidence="6 7" id="KW-0472">Membrane</keyword>
<dbReference type="eggNOG" id="COG0395">
    <property type="taxonomic scope" value="Bacteria"/>
</dbReference>
<sequence>MAEKTGVKVRESSGYIVFKWFNTAIMILVCVVTLYPFLYLVAQSFSSEEAITLGKVNLIPIGFNIETYKSVFAKGEFVHSYKNTVVYSVLGTILSLVFSCCMAYPLSKKELKGYKILTKFVIFTMYFGGGLIPNYVLMMKLHLVNKVAGFIIPSLLSTYYIILMKSFFSETPHELEEAGELDGLSPIGIFVRIVLPLSMPIIATMILFNAVGYWNNWYNAFLYLDKKEMWPVAYYLKTVISGASTSADPGEASAEKMQIAANIKSCSMVLMALPIICVYPFISKYYVEGMMLGGVKE</sequence>
<dbReference type="OrthoDB" id="356811at2"/>
<comment type="subcellular location">
    <subcellularLocation>
        <location evidence="1 7">Cell membrane</location>
        <topology evidence="1 7">Multi-pass membrane protein</topology>
    </subcellularLocation>
</comment>
<dbReference type="RefSeq" id="WP_074639842.1">
    <property type="nucleotide sequence ID" value="NZ_FOFU01000001.1"/>
</dbReference>
<dbReference type="InterPro" id="IPR000515">
    <property type="entry name" value="MetI-like"/>
</dbReference>
<dbReference type="GO" id="GO:0005886">
    <property type="term" value="C:plasma membrane"/>
    <property type="evidence" value="ECO:0007669"/>
    <property type="project" value="UniProtKB-SubCell"/>
</dbReference>
<dbReference type="Pfam" id="PF00528">
    <property type="entry name" value="BPD_transp_1"/>
    <property type="match status" value="1"/>
</dbReference>
<dbReference type="CDD" id="cd06261">
    <property type="entry name" value="TM_PBP2"/>
    <property type="match status" value="1"/>
</dbReference>
<evidence type="ECO:0000256" key="6">
    <source>
        <dbReference type="ARBA" id="ARBA00023136"/>
    </source>
</evidence>
<evidence type="ECO:0000256" key="4">
    <source>
        <dbReference type="ARBA" id="ARBA00022692"/>
    </source>
</evidence>
<dbReference type="STRING" id="163.SAMN04487775_108137"/>
<dbReference type="PROSITE" id="PS50928">
    <property type="entry name" value="ABC_TM1"/>
    <property type="match status" value="1"/>
</dbReference>
<keyword evidence="2 7" id="KW-0813">Transport</keyword>
<dbReference type="SUPFAM" id="SSF161098">
    <property type="entry name" value="MetI-like"/>
    <property type="match status" value="1"/>
</dbReference>
<keyword evidence="5 7" id="KW-1133">Transmembrane helix</keyword>
<comment type="similarity">
    <text evidence="7">Belongs to the binding-protein-dependent transport system permease family.</text>
</comment>
<keyword evidence="3" id="KW-1003">Cell membrane</keyword>